<comment type="function">
    <text evidence="3">Responsible for the release of ribosomes from messenger RNA at the termination of protein biosynthesis. May increase the efficiency of translation by recycling ribosomes from one round of translation to another.</text>
</comment>
<dbReference type="InterPro" id="IPR002661">
    <property type="entry name" value="Ribosome_recyc_fac"/>
</dbReference>
<dbReference type="PANTHER" id="PTHR20982">
    <property type="entry name" value="RIBOSOME RECYCLING FACTOR"/>
    <property type="match status" value="1"/>
</dbReference>
<proteinExistence type="inferred from homology"/>
<dbReference type="EMBL" id="CP110820">
    <property type="protein sequence ID" value="WPX96253.1"/>
    <property type="molecule type" value="Genomic_DNA"/>
</dbReference>
<evidence type="ECO:0000259" key="4">
    <source>
        <dbReference type="Pfam" id="PF01765"/>
    </source>
</evidence>
<sequence>MDRDSEILQELKKKMEGAVSSLKHLFGGLRTGRASAALLDSVKVEAYGSSMPIGQVGSVSVSDAKMIVVQVWDKGLVPAVEKAIMNSGLGLTPNTDGQLVRLPIPDLTQDRRKELVKKANEYSEQAKVSIRNIRRNGIDSYKKQEKEKLISEDELKAYIEEVQKITDSYIEKVDAGLEAKSRDILSI</sequence>
<dbReference type="Gene3D" id="1.10.132.20">
    <property type="entry name" value="Ribosome-recycling factor"/>
    <property type="match status" value="1"/>
</dbReference>
<evidence type="ECO:0000313" key="6">
    <source>
        <dbReference type="Proteomes" id="UP001327219"/>
    </source>
</evidence>
<reference evidence="5 6" key="1">
    <citation type="submission" date="2022-11" db="EMBL/GenBank/DDBJ databases">
        <title>Host association and intracellularity evolved multiple times independently in the Rickettsiales.</title>
        <authorList>
            <person name="Castelli M."/>
            <person name="Nardi T."/>
            <person name="Gammuto L."/>
            <person name="Bellinzona G."/>
            <person name="Sabaneyeva E."/>
            <person name="Potekhin A."/>
            <person name="Serra V."/>
            <person name="Petroni G."/>
            <person name="Sassera D."/>
        </authorList>
    </citation>
    <scope>NUCLEOTIDE SEQUENCE [LARGE SCALE GENOMIC DNA]</scope>
    <source>
        <strain evidence="5 6">NDG2</strain>
    </source>
</reference>
<dbReference type="RefSeq" id="WP_323733121.1">
    <property type="nucleotide sequence ID" value="NZ_CP110820.1"/>
</dbReference>
<dbReference type="PANTHER" id="PTHR20982:SF3">
    <property type="entry name" value="MITOCHONDRIAL RIBOSOME RECYCLING FACTOR PSEUDO 1"/>
    <property type="match status" value="1"/>
</dbReference>
<dbReference type="InterPro" id="IPR036191">
    <property type="entry name" value="RRF_sf"/>
</dbReference>
<feature type="domain" description="Ribosome recycling factor" evidence="4">
    <location>
        <begin position="23"/>
        <end position="185"/>
    </location>
</feature>
<dbReference type="CDD" id="cd00520">
    <property type="entry name" value="RRF"/>
    <property type="match status" value="1"/>
</dbReference>
<dbReference type="SUPFAM" id="SSF55194">
    <property type="entry name" value="Ribosome recycling factor, RRF"/>
    <property type="match status" value="1"/>
</dbReference>
<evidence type="ECO:0000256" key="3">
    <source>
        <dbReference type="HAMAP-Rule" id="MF_00040"/>
    </source>
</evidence>
<keyword evidence="2 3" id="KW-0648">Protein biosynthesis</keyword>
<dbReference type="NCBIfam" id="TIGR00496">
    <property type="entry name" value="frr"/>
    <property type="match status" value="1"/>
</dbReference>
<comment type="subcellular location">
    <subcellularLocation>
        <location evidence="3">Cytoplasm</location>
    </subcellularLocation>
</comment>
<dbReference type="Gene3D" id="3.30.1360.40">
    <property type="match status" value="1"/>
</dbReference>
<evidence type="ECO:0000256" key="1">
    <source>
        <dbReference type="ARBA" id="ARBA00005912"/>
    </source>
</evidence>
<keyword evidence="6" id="KW-1185">Reference proteome</keyword>
<dbReference type="Proteomes" id="UP001327219">
    <property type="component" value="Chromosome"/>
</dbReference>
<evidence type="ECO:0000256" key="2">
    <source>
        <dbReference type="ARBA" id="ARBA00022917"/>
    </source>
</evidence>
<dbReference type="HAMAP" id="MF_00040">
    <property type="entry name" value="RRF"/>
    <property type="match status" value="1"/>
</dbReference>
<name>A0ABZ0UNH4_9RICK</name>
<dbReference type="InterPro" id="IPR023584">
    <property type="entry name" value="Ribosome_recyc_fac_dom"/>
</dbReference>
<comment type="similarity">
    <text evidence="1 3">Belongs to the RRF family.</text>
</comment>
<protein>
    <recommendedName>
        <fullName evidence="3">Ribosome-recycling factor</fullName>
        <shortName evidence="3">RRF</shortName>
    </recommendedName>
    <alternativeName>
        <fullName evidence="3">Ribosome-releasing factor</fullName>
    </alternativeName>
</protein>
<gene>
    <name evidence="3" type="primary">frr</name>
    <name evidence="5" type="ORF">Bandiella_00362</name>
</gene>
<keyword evidence="3" id="KW-0963">Cytoplasm</keyword>
<organism evidence="5 6">
    <name type="scientific">Candidatus Bandiella euplotis</name>
    <dbReference type="NCBI Taxonomy" id="1664265"/>
    <lineage>
        <taxon>Bacteria</taxon>
        <taxon>Pseudomonadati</taxon>
        <taxon>Pseudomonadota</taxon>
        <taxon>Alphaproteobacteria</taxon>
        <taxon>Rickettsiales</taxon>
        <taxon>Candidatus Midichloriaceae</taxon>
        <taxon>Candidatus Bandiella</taxon>
    </lineage>
</organism>
<evidence type="ECO:0000313" key="5">
    <source>
        <dbReference type="EMBL" id="WPX96253.1"/>
    </source>
</evidence>
<dbReference type="Pfam" id="PF01765">
    <property type="entry name" value="RRF"/>
    <property type="match status" value="1"/>
</dbReference>
<accession>A0ABZ0UNH4</accession>